<reference evidence="11 12" key="1">
    <citation type="journal article" date="2015" name="Fungal Genet. Biol.">
        <title>Evolution of novel wood decay mechanisms in Agaricales revealed by the genome sequences of Fistulina hepatica and Cylindrobasidium torrendii.</title>
        <authorList>
            <person name="Floudas D."/>
            <person name="Held B.W."/>
            <person name="Riley R."/>
            <person name="Nagy L.G."/>
            <person name="Koehler G."/>
            <person name="Ransdell A.S."/>
            <person name="Younus H."/>
            <person name="Chow J."/>
            <person name="Chiniquy J."/>
            <person name="Lipzen A."/>
            <person name="Tritt A."/>
            <person name="Sun H."/>
            <person name="Haridas S."/>
            <person name="LaButti K."/>
            <person name="Ohm R.A."/>
            <person name="Kues U."/>
            <person name="Blanchette R.A."/>
            <person name="Grigoriev I.V."/>
            <person name="Minto R.E."/>
            <person name="Hibbett D.S."/>
        </authorList>
    </citation>
    <scope>NUCLEOTIDE SEQUENCE [LARGE SCALE GENOMIC DNA]</scope>
    <source>
        <strain evidence="11 12">FP15055 ss-10</strain>
    </source>
</reference>
<feature type="domain" description="GIY-YIG" evidence="10">
    <location>
        <begin position="9"/>
        <end position="91"/>
    </location>
</feature>
<evidence type="ECO:0000313" key="11">
    <source>
        <dbReference type="EMBL" id="KIY71097.1"/>
    </source>
</evidence>
<evidence type="ECO:0000256" key="6">
    <source>
        <dbReference type="ARBA" id="ARBA00023204"/>
    </source>
</evidence>
<keyword evidence="6 8" id="KW-0234">DNA repair</keyword>
<evidence type="ECO:0000313" key="12">
    <source>
        <dbReference type="Proteomes" id="UP000054007"/>
    </source>
</evidence>
<dbReference type="InterPro" id="IPR050381">
    <property type="entry name" value="SLX1_endonuclease"/>
</dbReference>
<dbReference type="Pfam" id="PF01541">
    <property type="entry name" value="GIY-YIG"/>
    <property type="match status" value="1"/>
</dbReference>
<keyword evidence="12" id="KW-1185">Reference proteome</keyword>
<dbReference type="PROSITE" id="PS50164">
    <property type="entry name" value="GIY_YIG"/>
    <property type="match status" value="1"/>
</dbReference>
<evidence type="ECO:0000256" key="1">
    <source>
        <dbReference type="ARBA" id="ARBA00022722"/>
    </source>
</evidence>
<keyword evidence="2 8" id="KW-0255">Endonuclease</keyword>
<feature type="compositionally biased region" description="Basic residues" evidence="9">
    <location>
        <begin position="344"/>
        <end position="353"/>
    </location>
</feature>
<protein>
    <recommendedName>
        <fullName evidence="10">GIY-YIG domain-containing protein</fullName>
    </recommendedName>
</protein>
<evidence type="ECO:0000256" key="8">
    <source>
        <dbReference type="HAMAP-Rule" id="MF_03100"/>
    </source>
</evidence>
<dbReference type="Proteomes" id="UP000054007">
    <property type="component" value="Unassembled WGS sequence"/>
</dbReference>
<feature type="compositionally biased region" description="Acidic residues" evidence="9">
    <location>
        <begin position="248"/>
        <end position="265"/>
    </location>
</feature>
<dbReference type="SUPFAM" id="SSF82771">
    <property type="entry name" value="GIY-YIG endonuclease"/>
    <property type="match status" value="1"/>
</dbReference>
<keyword evidence="4 8" id="KW-0378">Hydrolase</keyword>
<dbReference type="AlphaFoldDB" id="A0A0D7BKT9"/>
<evidence type="ECO:0000256" key="4">
    <source>
        <dbReference type="ARBA" id="ARBA00022801"/>
    </source>
</evidence>
<evidence type="ECO:0000256" key="3">
    <source>
        <dbReference type="ARBA" id="ARBA00022763"/>
    </source>
</evidence>
<comment type="cofactor">
    <cofactor evidence="8">
        <name>a divalent metal cation</name>
        <dbReference type="ChEBI" id="CHEBI:60240"/>
    </cofactor>
</comment>
<comment type="function">
    <text evidence="8">Catalytic subunit of the SLX1-SLX4 structure-specific endonuclease that resolves DNA secondary structures generated during DNA repair and recombination. Has endonuclease activity towards branched DNA substrates, introducing single-strand cuts in duplex DNA close to junctions with ss-DNA.</text>
</comment>
<evidence type="ECO:0000256" key="2">
    <source>
        <dbReference type="ARBA" id="ARBA00022759"/>
    </source>
</evidence>
<dbReference type="Pfam" id="PF21202">
    <property type="entry name" value="SLX1_C"/>
    <property type="match status" value="1"/>
</dbReference>
<dbReference type="PANTHER" id="PTHR20208">
    <property type="entry name" value="STRUCTURE-SPECIFIC ENDONUCLEASE SUBUNIT SLX1"/>
    <property type="match status" value="1"/>
</dbReference>
<dbReference type="InterPro" id="IPR048749">
    <property type="entry name" value="SLX1_C"/>
</dbReference>
<dbReference type="Gene3D" id="3.40.1440.10">
    <property type="entry name" value="GIY-YIG endonuclease"/>
    <property type="match status" value="1"/>
</dbReference>
<comment type="similarity">
    <text evidence="8">Belongs to the SLX1 family.</text>
</comment>
<feature type="region of interest" description="Disordered" evidence="9">
    <location>
        <begin position="245"/>
        <end position="364"/>
    </location>
</feature>
<dbReference type="Pfam" id="PF02178">
    <property type="entry name" value="AT_hook"/>
    <property type="match status" value="1"/>
</dbReference>
<keyword evidence="5 8" id="KW-0233">DNA recombination</keyword>
<dbReference type="EMBL" id="KN880458">
    <property type="protein sequence ID" value="KIY71097.1"/>
    <property type="molecule type" value="Genomic_DNA"/>
</dbReference>
<comment type="subunit">
    <text evidence="8">Forms a heterodimer with SLX4.</text>
</comment>
<proteinExistence type="inferred from homology"/>
<dbReference type="GO" id="GO:0006281">
    <property type="term" value="P:DNA repair"/>
    <property type="evidence" value="ECO:0007669"/>
    <property type="project" value="UniProtKB-UniRule"/>
</dbReference>
<comment type="subcellular location">
    <subcellularLocation>
        <location evidence="8">Nucleus</location>
    </subcellularLocation>
</comment>
<dbReference type="OrthoDB" id="24645at2759"/>
<dbReference type="InterPro" id="IPR017956">
    <property type="entry name" value="AT_hook_DNA-bd_motif"/>
</dbReference>
<dbReference type="HAMAP" id="MF_03100">
    <property type="entry name" value="Endonuc_su_Slx1"/>
    <property type="match status" value="1"/>
</dbReference>
<dbReference type="GO" id="GO:0003677">
    <property type="term" value="F:DNA binding"/>
    <property type="evidence" value="ECO:0007669"/>
    <property type="project" value="InterPro"/>
</dbReference>
<dbReference type="InterPro" id="IPR035901">
    <property type="entry name" value="GIY-YIG_endonuc_sf"/>
</dbReference>
<keyword evidence="7 8" id="KW-0539">Nucleus</keyword>
<organism evidence="11 12">
    <name type="scientific">Cylindrobasidium torrendii FP15055 ss-10</name>
    <dbReference type="NCBI Taxonomy" id="1314674"/>
    <lineage>
        <taxon>Eukaryota</taxon>
        <taxon>Fungi</taxon>
        <taxon>Dikarya</taxon>
        <taxon>Basidiomycota</taxon>
        <taxon>Agaricomycotina</taxon>
        <taxon>Agaricomycetes</taxon>
        <taxon>Agaricomycetidae</taxon>
        <taxon>Agaricales</taxon>
        <taxon>Marasmiineae</taxon>
        <taxon>Physalacriaceae</taxon>
        <taxon>Cylindrobasidium</taxon>
    </lineage>
</organism>
<keyword evidence="3 8" id="KW-0227">DNA damage</keyword>
<comment type="caution">
    <text evidence="8">Lacks conserved residue(s) required for the propagation of feature annotation.</text>
</comment>
<evidence type="ECO:0000256" key="5">
    <source>
        <dbReference type="ARBA" id="ARBA00023172"/>
    </source>
</evidence>
<accession>A0A0D7BKT9</accession>
<dbReference type="STRING" id="1314674.A0A0D7BKT9"/>
<gene>
    <name evidence="11" type="ORF">CYLTODRAFT_419105</name>
</gene>
<sequence length="379" mass="41677">MSQIHAYPQFYACYLLKSIQTPNSTATYIGSTPNPLRRIRQHNGEISAGAWKTSKRRPWVMQLLVHGFPSKQAALQFEWAWQHPHISRHLKSKASKGRTLTQHIKNLHIMVGSHPFDVQPLRVTIFTDVAQRLWNKLPPSNTTTTLNPGGPAAVDITSKTPHLTPSSDSCSVCSTALPPDPLSTAVCPNCRLPSHLPCLASRFLREEDNGSRRMLPRGGTCAGCGSYTLWGDLVRAMFNRVGSTKAIDDDDREGGISTEEEDILEVEPVPTKRKAKTTQRQPASPPKRGRPIKTALARPQPRATRKGKATVPADSSSEGEAFDFRNIDSNPDLTDSDVEMAPVPKKKRGRPPKSKVLVNAQANADDLADRMTSLTVSSD</sequence>
<dbReference type="GO" id="GO:0017108">
    <property type="term" value="F:5'-flap endonuclease activity"/>
    <property type="evidence" value="ECO:0007669"/>
    <property type="project" value="InterPro"/>
</dbReference>
<keyword evidence="1 8" id="KW-0540">Nuclease</keyword>
<evidence type="ECO:0000259" key="10">
    <source>
        <dbReference type="PROSITE" id="PS50164"/>
    </source>
</evidence>
<dbReference type="GO" id="GO:0006310">
    <property type="term" value="P:DNA recombination"/>
    <property type="evidence" value="ECO:0007669"/>
    <property type="project" value="UniProtKB-UniRule"/>
</dbReference>
<dbReference type="InterPro" id="IPR013083">
    <property type="entry name" value="Znf_RING/FYVE/PHD"/>
</dbReference>
<dbReference type="InterPro" id="IPR027520">
    <property type="entry name" value="Slx1"/>
</dbReference>
<evidence type="ECO:0000256" key="7">
    <source>
        <dbReference type="ARBA" id="ARBA00023242"/>
    </source>
</evidence>
<name>A0A0D7BKT9_9AGAR</name>
<dbReference type="InterPro" id="IPR000305">
    <property type="entry name" value="GIY-YIG_endonuc"/>
</dbReference>
<dbReference type="Gene3D" id="3.30.40.10">
    <property type="entry name" value="Zinc/RING finger domain, C3HC4 (zinc finger)"/>
    <property type="match status" value="1"/>
</dbReference>
<dbReference type="FunFam" id="3.40.1440.10:FF:000006">
    <property type="entry name" value="Structure-specific endonuclease subunit SLX1"/>
    <property type="match status" value="1"/>
</dbReference>
<evidence type="ECO:0000256" key="9">
    <source>
        <dbReference type="SAM" id="MobiDB-lite"/>
    </source>
</evidence>
<dbReference type="CDD" id="cd10455">
    <property type="entry name" value="GIY-YIG_SLX1"/>
    <property type="match status" value="1"/>
</dbReference>
<dbReference type="GO" id="GO:0033557">
    <property type="term" value="C:Slx1-Slx4 complex"/>
    <property type="evidence" value="ECO:0007669"/>
    <property type="project" value="UniProtKB-UniRule"/>
</dbReference>